<keyword evidence="2 5" id="KW-0349">Heme</keyword>
<dbReference type="SUPFAM" id="SSF48264">
    <property type="entry name" value="Cytochrome P450"/>
    <property type="match status" value="1"/>
</dbReference>
<keyword evidence="6" id="KW-0812">Transmembrane</keyword>
<sequence>MAIPSWLVAQAAAGGATYAFVRYRPLPDGLFLANATPIRAFIAIYSLILFCWALYSRVLYPRWLSPLNKLPKPTGGSWWNGHFKQCFSVGTGETEAKWIREIPNDGFIYYTHILNTPRVIATTPKVVQELCTRADEFVKPKFILWLAEKLLGIGLVLAEGPHHRQQRRAFLPIFAPRHVREMYPIFWEKTCEVTQKLAGMVTSQSRTGESVFEVGHWASRTALDIVTMATLGANFGAIQDDNSHLAKTYRLALEPSRGYLFQALLKLWFPAWLIDSMPNRWNRSLSEYVPVFRGVCRDLLVKKRLEVKDKTREKGKDLLSLCFHYEEVAHASEDELIDQLSTFMAAGHETISVGITWAVYMMCLHPEWQELLRAEARAHFPDPTGLGSQKIATSTDTEQMPLMQAFINEVLRWYPPIPQTLREPLEDTVVDGQLLPKGITIVLPIKGIHRHEKAWGPDANVFNPRRWLNADGSFNSTGGAVSKWANLSFMQGVRSCVAMGFAKAEMACVLAAWIGRFEFDLVDEELRDENNMATSNGGFSGRPKDGMFVKWKVLNGWDA</sequence>
<evidence type="ECO:0000256" key="2">
    <source>
        <dbReference type="ARBA" id="ARBA00022617"/>
    </source>
</evidence>
<name>A0A2R4QF36_9PEZI</name>
<proteinExistence type="inferred from homology"/>
<dbReference type="GO" id="GO:0020037">
    <property type="term" value="F:heme binding"/>
    <property type="evidence" value="ECO:0007669"/>
    <property type="project" value="InterPro"/>
</dbReference>
<evidence type="ECO:0000256" key="5">
    <source>
        <dbReference type="PIRSR" id="PIRSR602401-1"/>
    </source>
</evidence>
<evidence type="ECO:0000256" key="3">
    <source>
        <dbReference type="ARBA" id="ARBA00022723"/>
    </source>
</evidence>
<keyword evidence="6" id="KW-1133">Transmembrane helix</keyword>
<evidence type="ECO:0000256" key="4">
    <source>
        <dbReference type="ARBA" id="ARBA00023004"/>
    </source>
</evidence>
<dbReference type="InterPro" id="IPR001128">
    <property type="entry name" value="Cyt_P450"/>
</dbReference>
<accession>A0A2R4QF36</accession>
<gene>
    <name evidence="7" type="primary">g12726</name>
</gene>
<dbReference type="AlphaFoldDB" id="A0A2R4QF36"/>
<comment type="similarity">
    <text evidence="1">Belongs to the cytochrome P450 family.</text>
</comment>
<dbReference type="InterPro" id="IPR050121">
    <property type="entry name" value="Cytochrome_P450_monoxygenase"/>
</dbReference>
<keyword evidence="7" id="KW-0503">Monooxygenase</keyword>
<reference evidence="7" key="1">
    <citation type="submission" date="2018-02" db="EMBL/GenBank/DDBJ databases">
        <title>Biosynthetic Pathway for Furanosteroid Demethoxyviridin and Identification of an Unusual Pregnane Side-chain Cleavage.</title>
        <authorList>
            <person name="Wang G.-Q."/>
            <person name="Chen G.-D."/>
            <person name="Qin S.-Y."/>
            <person name="Hu D."/>
            <person name="Awakawa T."/>
            <person name="Li S.-Y."/>
            <person name="Lv J.-M."/>
            <person name="Wang C.-X."/>
            <person name="Yao X.-S."/>
            <person name="Abe I."/>
            <person name="Gao H."/>
        </authorList>
    </citation>
    <scope>NUCLEOTIDE SEQUENCE</scope>
    <source>
        <strain evidence="7">JN12726</strain>
    </source>
</reference>
<dbReference type="EMBL" id="MG886397">
    <property type="protein sequence ID" value="AVY05540.1"/>
    <property type="molecule type" value="Genomic_DNA"/>
</dbReference>
<protein>
    <submittedName>
        <fullName evidence="7">Cytochrome P450 monooxygenase</fullName>
    </submittedName>
</protein>
<dbReference type="GO" id="GO:0004497">
    <property type="term" value="F:monooxygenase activity"/>
    <property type="evidence" value="ECO:0007669"/>
    <property type="project" value="UniProtKB-KW"/>
</dbReference>
<dbReference type="PANTHER" id="PTHR24305:SF166">
    <property type="entry name" value="CYTOCHROME P450 12A4, MITOCHONDRIAL-RELATED"/>
    <property type="match status" value="1"/>
</dbReference>
<dbReference type="PRINTS" id="PR00385">
    <property type="entry name" value="P450"/>
</dbReference>
<keyword evidence="4 5" id="KW-0408">Iron</keyword>
<evidence type="ECO:0000313" key="7">
    <source>
        <dbReference type="EMBL" id="AVY05540.1"/>
    </source>
</evidence>
<dbReference type="InterPro" id="IPR002401">
    <property type="entry name" value="Cyt_P450_E_grp-I"/>
</dbReference>
<evidence type="ECO:0000256" key="1">
    <source>
        <dbReference type="ARBA" id="ARBA00010617"/>
    </source>
</evidence>
<organism evidence="7">
    <name type="scientific">Nodulisporium sp</name>
    <dbReference type="NCBI Taxonomy" id="1897413"/>
    <lineage>
        <taxon>Eukaryota</taxon>
        <taxon>Fungi</taxon>
        <taxon>Dikarya</taxon>
        <taxon>Ascomycota</taxon>
        <taxon>Pezizomycotina</taxon>
        <taxon>Sordariomycetes</taxon>
        <taxon>Xylariomycetidae</taxon>
        <taxon>Xylariales</taxon>
        <taxon>Xylariaceae</taxon>
        <taxon>Nodulisporium</taxon>
    </lineage>
</organism>
<evidence type="ECO:0000256" key="6">
    <source>
        <dbReference type="SAM" id="Phobius"/>
    </source>
</evidence>
<dbReference type="PRINTS" id="PR00463">
    <property type="entry name" value="EP450I"/>
</dbReference>
<keyword evidence="3 5" id="KW-0479">Metal-binding</keyword>
<dbReference type="GO" id="GO:0005506">
    <property type="term" value="F:iron ion binding"/>
    <property type="evidence" value="ECO:0007669"/>
    <property type="project" value="InterPro"/>
</dbReference>
<dbReference type="Gene3D" id="1.10.630.10">
    <property type="entry name" value="Cytochrome P450"/>
    <property type="match status" value="1"/>
</dbReference>
<dbReference type="GO" id="GO:0016705">
    <property type="term" value="F:oxidoreductase activity, acting on paired donors, with incorporation or reduction of molecular oxygen"/>
    <property type="evidence" value="ECO:0007669"/>
    <property type="project" value="InterPro"/>
</dbReference>
<feature type="binding site" description="axial binding residue" evidence="5">
    <location>
        <position position="496"/>
    </location>
    <ligand>
        <name>heme</name>
        <dbReference type="ChEBI" id="CHEBI:30413"/>
    </ligand>
    <ligandPart>
        <name>Fe</name>
        <dbReference type="ChEBI" id="CHEBI:18248"/>
    </ligandPart>
</feature>
<comment type="cofactor">
    <cofactor evidence="5">
        <name>heme</name>
        <dbReference type="ChEBI" id="CHEBI:30413"/>
    </cofactor>
</comment>
<feature type="transmembrane region" description="Helical" evidence="6">
    <location>
        <begin position="38"/>
        <end position="60"/>
    </location>
</feature>
<dbReference type="Pfam" id="PF00067">
    <property type="entry name" value="p450"/>
    <property type="match status" value="1"/>
</dbReference>
<dbReference type="InterPro" id="IPR036396">
    <property type="entry name" value="Cyt_P450_sf"/>
</dbReference>
<keyword evidence="6" id="KW-0472">Membrane</keyword>
<dbReference type="CDD" id="cd11069">
    <property type="entry name" value="CYP_FUM15-like"/>
    <property type="match status" value="1"/>
</dbReference>
<dbReference type="PANTHER" id="PTHR24305">
    <property type="entry name" value="CYTOCHROME P450"/>
    <property type="match status" value="1"/>
</dbReference>
<keyword evidence="7" id="KW-0560">Oxidoreductase</keyword>